<evidence type="ECO:0000313" key="2">
    <source>
        <dbReference type="EMBL" id="BFO71840.1"/>
    </source>
</evidence>
<name>A0AB33IUW1_9BACT</name>
<proteinExistence type="predicted"/>
<sequence>MKNKYISIAFCLACMLLSSCIKEDWGVIPETDNITETDKGWNKNKTIDVYFVTDLKDEMANNIPAIADYLNTTKEFSIAVVDRTDVEYFKWADFARNYSTELMLAVNRFSTFAFNRFGDMNIEGSTILFNHKLNSAESYKVTDDCYIQLVPILAKSNVETPVNIEVPFATTRFSSEAQISAATDAFKTLSDNTHQAVIVGTVKTSAVEKLKAVAGSISGYAYTPVVKDESNDYSLFMIAPKSWVLRETEMKSTGGSNAYHLSIEASVE</sequence>
<organism evidence="2">
    <name type="scientific">Prevotella sp. GTC17253</name>
    <dbReference type="NCBI Taxonomy" id="3236793"/>
    <lineage>
        <taxon>Bacteria</taxon>
        <taxon>Pseudomonadati</taxon>
        <taxon>Bacteroidota</taxon>
        <taxon>Bacteroidia</taxon>
        <taxon>Bacteroidales</taxon>
        <taxon>Prevotellaceae</taxon>
        <taxon>Prevotella</taxon>
    </lineage>
</organism>
<evidence type="ECO:0000256" key="1">
    <source>
        <dbReference type="SAM" id="SignalP"/>
    </source>
</evidence>
<evidence type="ECO:0008006" key="3">
    <source>
        <dbReference type="Google" id="ProtNLM"/>
    </source>
</evidence>
<protein>
    <recommendedName>
        <fullName evidence="3">Lipoprotein</fullName>
    </recommendedName>
</protein>
<feature type="chain" id="PRO_5044191478" description="Lipoprotein" evidence="1">
    <location>
        <begin position="24"/>
        <end position="268"/>
    </location>
</feature>
<reference evidence="2" key="1">
    <citation type="submission" date="2024-07" db="EMBL/GenBank/DDBJ databases">
        <title>Complete genome sequence of Prevotella sp. YM-2024 GTC17253.</title>
        <authorList>
            <person name="Hayashi M."/>
            <person name="Muto Y."/>
            <person name="Tanaka K."/>
            <person name="Niwa H."/>
        </authorList>
    </citation>
    <scope>NUCLEOTIDE SEQUENCE</scope>
    <source>
        <strain evidence="2">GTC17253</strain>
    </source>
</reference>
<dbReference type="EMBL" id="AP035785">
    <property type="protein sequence ID" value="BFO71840.1"/>
    <property type="molecule type" value="Genomic_DNA"/>
</dbReference>
<feature type="signal peptide" evidence="1">
    <location>
        <begin position="1"/>
        <end position="23"/>
    </location>
</feature>
<keyword evidence="1" id="KW-0732">Signal</keyword>
<accession>A0AB33IUW1</accession>
<dbReference type="AlphaFoldDB" id="A0AB33IUW1"/>
<gene>
    <name evidence="2" type="ORF">GTC17253_18060</name>
</gene>
<dbReference type="PROSITE" id="PS51257">
    <property type="entry name" value="PROKAR_LIPOPROTEIN"/>
    <property type="match status" value="1"/>
</dbReference>